<accession>A0A1W1Z0A6</accession>
<feature type="domain" description="AB hydrolase-1" evidence="1">
    <location>
        <begin position="43"/>
        <end position="282"/>
    </location>
</feature>
<keyword evidence="3" id="KW-1185">Reference proteome</keyword>
<dbReference type="RefSeq" id="WP_084283034.1">
    <property type="nucleotide sequence ID" value="NZ_FWXJ01000004.1"/>
</dbReference>
<dbReference type="AlphaFoldDB" id="A0A1W1Z0A6"/>
<protein>
    <submittedName>
        <fullName evidence="2">Magnesium chelatase accessory protein</fullName>
    </submittedName>
</protein>
<dbReference type="SUPFAM" id="SSF53474">
    <property type="entry name" value="alpha/beta-Hydrolases"/>
    <property type="match status" value="1"/>
</dbReference>
<dbReference type="PANTHER" id="PTHR43689:SF8">
    <property type="entry name" value="ALPHA_BETA-HYDROLASES SUPERFAMILY PROTEIN"/>
    <property type="match status" value="1"/>
</dbReference>
<reference evidence="2 3" key="1">
    <citation type="submission" date="2017-04" db="EMBL/GenBank/DDBJ databases">
        <authorList>
            <person name="Afonso C.L."/>
            <person name="Miller P.J."/>
            <person name="Scott M.A."/>
            <person name="Spackman E."/>
            <person name="Goraichik I."/>
            <person name="Dimitrov K.M."/>
            <person name="Suarez D.L."/>
            <person name="Swayne D.E."/>
        </authorList>
    </citation>
    <scope>NUCLEOTIDE SEQUENCE [LARGE SCALE GENOMIC DNA]</scope>
    <source>
        <strain evidence="2 3">VK13</strain>
    </source>
</reference>
<dbReference type="STRING" id="1938817.SAMN06296008_10461"/>
<dbReference type="PANTHER" id="PTHR43689">
    <property type="entry name" value="HYDROLASE"/>
    <property type="match status" value="1"/>
</dbReference>
<evidence type="ECO:0000259" key="1">
    <source>
        <dbReference type="Pfam" id="PF12697"/>
    </source>
</evidence>
<dbReference type="InterPro" id="IPR000073">
    <property type="entry name" value="AB_hydrolase_1"/>
</dbReference>
<proteinExistence type="predicted"/>
<dbReference type="Proteomes" id="UP000192708">
    <property type="component" value="Unassembled WGS sequence"/>
</dbReference>
<dbReference type="EMBL" id="FWXJ01000004">
    <property type="protein sequence ID" value="SMC41885.1"/>
    <property type="molecule type" value="Genomic_DNA"/>
</dbReference>
<evidence type="ECO:0000313" key="2">
    <source>
        <dbReference type="EMBL" id="SMC41885.1"/>
    </source>
</evidence>
<dbReference type="OrthoDB" id="8562572at2"/>
<dbReference type="Pfam" id="PF12697">
    <property type="entry name" value="Abhydrolase_6"/>
    <property type="match status" value="1"/>
</dbReference>
<dbReference type="Gene3D" id="3.40.50.1820">
    <property type="entry name" value="alpha/beta hydrolase"/>
    <property type="match status" value="1"/>
</dbReference>
<organism evidence="2 3">
    <name type="scientific">Polynucleobacter kasalickyi</name>
    <dbReference type="NCBI Taxonomy" id="1938817"/>
    <lineage>
        <taxon>Bacteria</taxon>
        <taxon>Pseudomonadati</taxon>
        <taxon>Pseudomonadota</taxon>
        <taxon>Betaproteobacteria</taxon>
        <taxon>Burkholderiales</taxon>
        <taxon>Burkholderiaceae</taxon>
        <taxon>Polynucleobacter</taxon>
    </lineage>
</organism>
<dbReference type="InterPro" id="IPR029058">
    <property type="entry name" value="AB_hydrolase_fold"/>
</dbReference>
<gene>
    <name evidence="2" type="ORF">SAMN06296008_10461</name>
</gene>
<sequence length="298" mass="33267">MISNPARIPYQWPNRTFSESTQVGNLHWHYQICRHPNPLAPSILLIHGTGSSAHSWHIIFNQLRETYTVIAPDLPGHGFTQGATKAQLHIDQMAVELKQLLEAIELWMPDTIVGHSAGANCGLNLATLSKAYPKVLLGLNPSFVSPPTAYNYFMAPFINPIATSSMLANFLSQTLGLTKMIDKLLDSTNSILQEHQRVHYRYLFQQASHIHGSMNFMAASDIPALLRKSSTLKSAMTFLMTEDDPWIPQVSLQPVLQKYFPTAELFIKKGGHLFHEIHPTETSDLIAQATQEAISSKD</sequence>
<evidence type="ECO:0000313" key="3">
    <source>
        <dbReference type="Proteomes" id="UP000192708"/>
    </source>
</evidence>
<name>A0A1W1Z0A6_9BURK</name>